<dbReference type="SUPFAM" id="SSF48208">
    <property type="entry name" value="Six-hairpin glycosidases"/>
    <property type="match status" value="1"/>
</dbReference>
<dbReference type="InterPro" id="IPR012341">
    <property type="entry name" value="6hp_glycosidase-like_sf"/>
</dbReference>
<accession>A0A841RDB5</accession>
<keyword evidence="1 2" id="KW-0378">Hydrolase</keyword>
<dbReference type="EMBL" id="JACHGJ010000005">
    <property type="protein sequence ID" value="MBB6481227.1"/>
    <property type="molecule type" value="Genomic_DNA"/>
</dbReference>
<keyword evidence="2" id="KW-0326">Glycosidase</keyword>
<protein>
    <submittedName>
        <fullName evidence="2">Unsaturated rhamnogalacturonyl hydrolase</fullName>
        <ecNumber evidence="2">3.2.1.172</ecNumber>
    </submittedName>
</protein>
<dbReference type="InterPro" id="IPR052043">
    <property type="entry name" value="PolySaccharide_Degr_Enz"/>
</dbReference>
<dbReference type="InterPro" id="IPR010905">
    <property type="entry name" value="Glyco_hydro_88"/>
</dbReference>
<dbReference type="Pfam" id="PF07470">
    <property type="entry name" value="Glyco_hydro_88"/>
    <property type="match status" value="1"/>
</dbReference>
<dbReference type="RefSeq" id="WP_184747466.1">
    <property type="nucleotide sequence ID" value="NZ_JACHGJ010000005.1"/>
</dbReference>
<keyword evidence="3" id="KW-1185">Reference proteome</keyword>
<dbReference type="PANTHER" id="PTHR33886">
    <property type="entry name" value="UNSATURATED RHAMNOGALACTURONAN HYDROLASE (EUROFUNG)"/>
    <property type="match status" value="1"/>
</dbReference>
<reference evidence="2 3" key="1">
    <citation type="submission" date="2020-08" db="EMBL/GenBank/DDBJ databases">
        <title>Genomic Encyclopedia of Type Strains, Phase IV (KMG-IV): sequencing the most valuable type-strain genomes for metagenomic binning, comparative biology and taxonomic classification.</title>
        <authorList>
            <person name="Goeker M."/>
        </authorList>
    </citation>
    <scope>NUCLEOTIDE SEQUENCE [LARGE SCALE GENOMIC DNA]</scope>
    <source>
        <strain evidence="2 3">DSM 2461</strain>
    </source>
</reference>
<comment type="caution">
    <text evidence="2">The sequence shown here is derived from an EMBL/GenBank/DDBJ whole genome shotgun (WGS) entry which is preliminary data.</text>
</comment>
<dbReference type="AlphaFoldDB" id="A0A841RDB5"/>
<dbReference type="Proteomes" id="UP000587760">
    <property type="component" value="Unassembled WGS sequence"/>
</dbReference>
<organism evidence="2 3">
    <name type="scientific">Spirochaeta isovalerica</name>
    <dbReference type="NCBI Taxonomy" id="150"/>
    <lineage>
        <taxon>Bacteria</taxon>
        <taxon>Pseudomonadati</taxon>
        <taxon>Spirochaetota</taxon>
        <taxon>Spirochaetia</taxon>
        <taxon>Spirochaetales</taxon>
        <taxon>Spirochaetaceae</taxon>
        <taxon>Spirochaeta</taxon>
    </lineage>
</organism>
<dbReference type="GO" id="GO:0005975">
    <property type="term" value="P:carbohydrate metabolic process"/>
    <property type="evidence" value="ECO:0007669"/>
    <property type="project" value="InterPro"/>
</dbReference>
<dbReference type="Gene3D" id="1.50.10.10">
    <property type="match status" value="1"/>
</dbReference>
<evidence type="ECO:0000313" key="3">
    <source>
        <dbReference type="Proteomes" id="UP000587760"/>
    </source>
</evidence>
<dbReference type="InterPro" id="IPR008928">
    <property type="entry name" value="6-hairpin_glycosidase_sf"/>
</dbReference>
<proteinExistence type="predicted"/>
<name>A0A841RDB5_9SPIO</name>
<dbReference type="GO" id="GO:0102211">
    <property type="term" value="F:unsaturated rhamnogalacturonyl hydrolase activity"/>
    <property type="evidence" value="ECO:0007669"/>
    <property type="project" value="UniProtKB-EC"/>
</dbReference>
<evidence type="ECO:0000256" key="1">
    <source>
        <dbReference type="ARBA" id="ARBA00022801"/>
    </source>
</evidence>
<dbReference type="PANTHER" id="PTHR33886:SF8">
    <property type="entry name" value="UNSATURATED RHAMNOGALACTURONAN HYDROLASE (EUROFUNG)"/>
    <property type="match status" value="1"/>
</dbReference>
<gene>
    <name evidence="2" type="ORF">HNR50_002900</name>
</gene>
<dbReference type="EC" id="3.2.1.172" evidence="2"/>
<evidence type="ECO:0000313" key="2">
    <source>
        <dbReference type="EMBL" id="MBB6481227.1"/>
    </source>
</evidence>
<sequence length="368" mass="43501">MKLIDRYIDELLESTPETPLWNQEMIRQGKKPHWNYIDGCMMTAFLTLYKKKGDIKFLNFVKEYIDYFIAEDGSILTYEREAWNLDNINEGRALFALYDHSGNEKYRKALDVLYDQLINQPRTAGGNFWHKAIYPDQIWLDGLYMAQPFYLEYEKRFNGKRNYRDILSQYKNVYETLRDRETGLYFHACDTSRKMFWCDRKTGLSRHFWLRAIGWFYMSLVDVLELLDKEDYEFQKEISEMFKELTDSLLKYQDESGMWFQIADLGSRKPNYLETSGSSIIAFALLKAVRLNILPRSYYSHGERAFKGICREYLYEKEGKMNLGGTCLVAGLGGKERRDGSFEYYMSEPVVENEAKGIAPFILAYLNL</sequence>